<feature type="compositionally biased region" description="Low complexity" evidence="3">
    <location>
        <begin position="900"/>
        <end position="913"/>
    </location>
</feature>
<keyword evidence="1 2" id="KW-0727">SH2 domain</keyword>
<dbReference type="SMART" id="SM00252">
    <property type="entry name" value="SH2"/>
    <property type="match status" value="2"/>
</dbReference>
<dbReference type="CDD" id="cd00173">
    <property type="entry name" value="SH2"/>
    <property type="match status" value="1"/>
</dbReference>
<evidence type="ECO:0000259" key="4">
    <source>
        <dbReference type="PROSITE" id="PS50001"/>
    </source>
</evidence>
<evidence type="ECO:0000256" key="3">
    <source>
        <dbReference type="SAM" id="MobiDB-lite"/>
    </source>
</evidence>
<dbReference type="InterPro" id="IPR051184">
    <property type="entry name" value="Tyrosine-phos_adapter"/>
</dbReference>
<dbReference type="GO" id="GO:0035591">
    <property type="term" value="F:signaling adaptor activity"/>
    <property type="evidence" value="ECO:0007669"/>
    <property type="project" value="TreeGrafter"/>
</dbReference>
<feature type="domain" description="SH2" evidence="4">
    <location>
        <begin position="9"/>
        <end position="82"/>
    </location>
</feature>
<gene>
    <name evidence="5" type="ORF">PENTCL1PPCAC_24879</name>
</gene>
<evidence type="ECO:0000256" key="1">
    <source>
        <dbReference type="ARBA" id="ARBA00022999"/>
    </source>
</evidence>
<reference evidence="5" key="1">
    <citation type="submission" date="2023-10" db="EMBL/GenBank/DDBJ databases">
        <title>Genome assembly of Pristionchus species.</title>
        <authorList>
            <person name="Yoshida K."/>
            <person name="Sommer R.J."/>
        </authorList>
    </citation>
    <scope>NUCLEOTIDE SEQUENCE</scope>
    <source>
        <strain evidence="5">RS0144</strain>
    </source>
</reference>
<proteinExistence type="predicted"/>
<feature type="compositionally biased region" description="Low complexity" evidence="3">
    <location>
        <begin position="854"/>
        <end position="886"/>
    </location>
</feature>
<dbReference type="GO" id="GO:0030971">
    <property type="term" value="F:receptor tyrosine kinase binding"/>
    <property type="evidence" value="ECO:0007669"/>
    <property type="project" value="TreeGrafter"/>
</dbReference>
<feature type="region of interest" description="Disordered" evidence="3">
    <location>
        <begin position="900"/>
        <end position="921"/>
    </location>
</feature>
<dbReference type="PANTHER" id="PTHR19969:SF5">
    <property type="entry name" value="CRK-LIKE PROTEIN"/>
    <property type="match status" value="1"/>
</dbReference>
<dbReference type="SUPFAM" id="SSF55550">
    <property type="entry name" value="SH2 domain"/>
    <property type="match status" value="2"/>
</dbReference>
<dbReference type="Proteomes" id="UP001432027">
    <property type="component" value="Unassembled WGS sequence"/>
</dbReference>
<feature type="domain" description="SH2" evidence="4">
    <location>
        <begin position="175"/>
        <end position="291"/>
    </location>
</feature>
<protein>
    <recommendedName>
        <fullName evidence="4">SH2 domain-containing protein</fullName>
    </recommendedName>
</protein>
<accession>A0AAV5U786</accession>
<dbReference type="AlphaFoldDB" id="A0AAV5U786"/>
<evidence type="ECO:0000313" key="5">
    <source>
        <dbReference type="EMBL" id="GMT02705.1"/>
    </source>
</evidence>
<name>A0AAV5U786_9BILA</name>
<dbReference type="Pfam" id="PF00017">
    <property type="entry name" value="SH2"/>
    <property type="match status" value="2"/>
</dbReference>
<keyword evidence="6" id="KW-1185">Reference proteome</keyword>
<organism evidence="5 6">
    <name type="scientific">Pristionchus entomophagus</name>
    <dbReference type="NCBI Taxonomy" id="358040"/>
    <lineage>
        <taxon>Eukaryota</taxon>
        <taxon>Metazoa</taxon>
        <taxon>Ecdysozoa</taxon>
        <taxon>Nematoda</taxon>
        <taxon>Chromadorea</taxon>
        <taxon>Rhabditida</taxon>
        <taxon>Rhabditina</taxon>
        <taxon>Diplogasteromorpha</taxon>
        <taxon>Diplogasteroidea</taxon>
        <taxon>Neodiplogasteridae</taxon>
        <taxon>Pristionchus</taxon>
    </lineage>
</organism>
<dbReference type="EMBL" id="BTSX01000005">
    <property type="protein sequence ID" value="GMT02705.1"/>
    <property type="molecule type" value="Genomic_DNA"/>
</dbReference>
<dbReference type="PANTHER" id="PTHR19969">
    <property type="entry name" value="SH2-SH3 ADAPTOR PROTEIN-RELATED"/>
    <property type="match status" value="1"/>
</dbReference>
<dbReference type="GO" id="GO:0007167">
    <property type="term" value="P:enzyme-linked receptor protein signaling pathway"/>
    <property type="evidence" value="ECO:0007669"/>
    <property type="project" value="TreeGrafter"/>
</dbReference>
<evidence type="ECO:0000256" key="2">
    <source>
        <dbReference type="PROSITE-ProRule" id="PRU00191"/>
    </source>
</evidence>
<feature type="region of interest" description="Disordered" evidence="3">
    <location>
        <begin position="846"/>
        <end position="886"/>
    </location>
</feature>
<sequence>FQGEIFSKWCRENLNELAAEKELRTTRKGTFLVWRCRSLVDLYLSYLDLAGVVHHLPIKQLGRFFFLEGDKFRSLPELVVHHLTMREFSHNPVKIINSHKREKLEATHIAQADIDHVPGQPAFCVYRGDLLAEVGRIDDRWLLAKHLPSESIAFFDLTHTSILSDMDAAPEALPYFHGCSGEDQDDLVQRLAEGGRGSFLLRHSRQTPGAYALLVHTGEKIDKFLLEDVKGVSSTHSVSQKNNDHCPGSSINGASINRWRLSGRVFSSVSQIMHRYSIRPIQADVRLTHAILSQTGSEQMCPVEHSSISSPSTYSAAISSAEESTNMRDFPKGDRSGNETVVVASVSALYKNREDKEWRACNVALYEHSGTAILRIGDTSRGDRHSLILHHTELVCLHESMLAREATVFLSPLQSEPGVFLAFEPLHFFYTWFHLLRRYTVQRRVDVISSASSSMSYYAGASVESTEMSLLSMHIDKYKGTLLKPDTLYRVGVSLNGVGVANTPFQTPTTGSSVVFDAHFLLIVTSWSCDVQLSITAAGKSRPSAISPLFTVPLGSLHTPLMPSDMIATSSTGVERKASNGTSVMPFVVSSTRQRVVVLSRDAYAPLVESLLDEVLSVAEWASGKLPLAQRNLMCSVMVSLAWPHSLRALIERTLGKRIGETSGDNMLRQDSFASCLITAALRMSGKAILETNLGEERPRKEAQSEEWLVGVLSEVARTPAVSLVLACVAATVAANLPAADKEHVVRRAISATFVLRFANPLIIAALAAPVGSSLARGVQTAANAATMYNFVRDSSGEETATRLFDLFERVRESAVQTVMVEAYDTAPEQCALLCSLLASALSHCHKTHNRPPTTGRSIASSSSSSSSSTLTASSGSSMTSSISSRLGGAEASVEVESGCSSSLSSVPSTTTSFNDRQELTPGLARLLELHRS</sequence>
<dbReference type="GO" id="GO:0016477">
    <property type="term" value="P:cell migration"/>
    <property type="evidence" value="ECO:0007669"/>
    <property type="project" value="TreeGrafter"/>
</dbReference>
<evidence type="ECO:0000313" key="6">
    <source>
        <dbReference type="Proteomes" id="UP001432027"/>
    </source>
</evidence>
<dbReference type="Gene3D" id="3.30.505.10">
    <property type="entry name" value="SH2 domain"/>
    <property type="match status" value="2"/>
</dbReference>
<comment type="caution">
    <text evidence="5">The sequence shown here is derived from an EMBL/GenBank/DDBJ whole genome shotgun (WGS) entry which is preliminary data.</text>
</comment>
<dbReference type="InterPro" id="IPR036860">
    <property type="entry name" value="SH2_dom_sf"/>
</dbReference>
<dbReference type="PROSITE" id="PS50001">
    <property type="entry name" value="SH2"/>
    <property type="match status" value="2"/>
</dbReference>
<feature type="non-terminal residue" evidence="5">
    <location>
        <position position="1"/>
    </location>
</feature>
<dbReference type="InterPro" id="IPR000980">
    <property type="entry name" value="SH2"/>
</dbReference>
<dbReference type="GO" id="GO:0005737">
    <property type="term" value="C:cytoplasm"/>
    <property type="evidence" value="ECO:0007669"/>
    <property type="project" value="TreeGrafter"/>
</dbReference>